<protein>
    <submittedName>
        <fullName evidence="2">Uncharacterized protein</fullName>
    </submittedName>
</protein>
<feature type="compositionally biased region" description="Basic residues" evidence="1">
    <location>
        <begin position="332"/>
        <end position="341"/>
    </location>
</feature>
<feature type="compositionally biased region" description="Basic and acidic residues" evidence="1">
    <location>
        <begin position="9"/>
        <end position="27"/>
    </location>
</feature>
<proteinExistence type="predicted"/>
<evidence type="ECO:0000313" key="3">
    <source>
        <dbReference type="Proteomes" id="UP000824093"/>
    </source>
</evidence>
<dbReference type="Proteomes" id="UP000824093">
    <property type="component" value="Unassembled WGS sequence"/>
</dbReference>
<dbReference type="EMBL" id="DVNH01000025">
    <property type="protein sequence ID" value="HIU51737.1"/>
    <property type="molecule type" value="Genomic_DNA"/>
</dbReference>
<feature type="region of interest" description="Disordered" evidence="1">
    <location>
        <begin position="1"/>
        <end position="27"/>
    </location>
</feature>
<evidence type="ECO:0000313" key="2">
    <source>
        <dbReference type="EMBL" id="HIU51737.1"/>
    </source>
</evidence>
<reference evidence="2" key="1">
    <citation type="submission" date="2020-10" db="EMBL/GenBank/DDBJ databases">
        <authorList>
            <person name="Gilroy R."/>
        </authorList>
    </citation>
    <scope>NUCLEOTIDE SEQUENCE</scope>
    <source>
        <strain evidence="2">CHK195-15760</strain>
    </source>
</reference>
<evidence type="ECO:0000256" key="1">
    <source>
        <dbReference type="SAM" id="MobiDB-lite"/>
    </source>
</evidence>
<gene>
    <name evidence="2" type="ORF">IAB70_03835</name>
</gene>
<reference evidence="2" key="2">
    <citation type="journal article" date="2021" name="PeerJ">
        <title>Extensive microbial diversity within the chicken gut microbiome revealed by metagenomics and culture.</title>
        <authorList>
            <person name="Gilroy R."/>
            <person name="Ravi A."/>
            <person name="Getino M."/>
            <person name="Pursley I."/>
            <person name="Horton D.L."/>
            <person name="Alikhan N.F."/>
            <person name="Baker D."/>
            <person name="Gharbi K."/>
            <person name="Hall N."/>
            <person name="Watson M."/>
            <person name="Adriaenssens E.M."/>
            <person name="Foster-Nyarko E."/>
            <person name="Jarju S."/>
            <person name="Secka A."/>
            <person name="Antonio M."/>
            <person name="Oren A."/>
            <person name="Chaudhuri R.R."/>
            <person name="La Ragione R."/>
            <person name="Hildebrand F."/>
            <person name="Pallen M.J."/>
        </authorList>
    </citation>
    <scope>NUCLEOTIDE SEQUENCE</scope>
    <source>
        <strain evidence="2">CHK195-15760</strain>
    </source>
</reference>
<accession>A0A9D1M1A7</accession>
<feature type="region of interest" description="Disordered" evidence="1">
    <location>
        <begin position="322"/>
        <end position="341"/>
    </location>
</feature>
<comment type="caution">
    <text evidence="2">The sequence shown here is derived from an EMBL/GenBank/DDBJ whole genome shotgun (WGS) entry which is preliminary data.</text>
</comment>
<dbReference type="AlphaFoldDB" id="A0A9D1M1A7"/>
<name>A0A9D1M1A7_9FIRM</name>
<sequence length="341" mass="39363">MGIKKMLNKRKEEKQRRMLKQKPDKELVKRAETVAEEHPETAKTLLENVGDTELKLDTLSQVQEHLDPKHVAEVVSTIPPEEGTNILEDEGLTQALKETAKGAELLKEVISQADDVKPVVDNIDLYTPRELGKLLPDFETEEERIEASSKKIAQIFLDLNGANMLYTDIERGLESDSSIIEVAEKAVKEIRKVDTKHKYDGAPINELRARLFSLTKLNEKRQESVEEQKKEQVEEWFQKGEIGPGNMGTIILTGFPFEEDRFDMLKKYRGTTVKKEIKKKGITFPEDVELLSKEEKMKIISSLSVEYKDQIIFEILERQEEKRKEEENLTVNKRKQTNQER</sequence>
<organism evidence="2 3">
    <name type="scientific">Candidatus Merdicola faecigallinarum</name>
    <dbReference type="NCBI Taxonomy" id="2840862"/>
    <lineage>
        <taxon>Bacteria</taxon>
        <taxon>Bacillati</taxon>
        <taxon>Bacillota</taxon>
        <taxon>Clostridia</taxon>
        <taxon>Candidatus Merdicola</taxon>
    </lineage>
</organism>